<dbReference type="InterPro" id="IPR050270">
    <property type="entry name" value="DegV_domain_contain"/>
</dbReference>
<dbReference type="InterPro" id="IPR036117">
    <property type="entry name" value="DhaL_dom_sf"/>
</dbReference>
<dbReference type="Pfam" id="PF02734">
    <property type="entry name" value="Dak2"/>
    <property type="match status" value="1"/>
</dbReference>
<dbReference type="PANTHER" id="PTHR33434:SF4">
    <property type="entry name" value="PHOSPHATASE PROTEIN"/>
    <property type="match status" value="1"/>
</dbReference>
<dbReference type="Gene3D" id="1.25.40.340">
    <property type="match status" value="1"/>
</dbReference>
<sequence length="575" mass="59992">MSRPTPSHVPPDARLDAPAAVWDGNLLLDAMTIATDWLDDNRDRVNALNVFPVPDGDTGTNMALTMRGALAEAATLSVADRASAAEVAARIAYGSLMGARGNSGVILSQVFRGFANGIGDRQEINGRDLAEALGRARDLAYTAVMEPVEGTMLTVVRVAAERAASSARRGPAMASVLAAALAGAEDALRTTPDLLEILRQANVVDAGGQGIVLILEGMDRFARGEALPNVPIAVGDAEVSGHMVFLDQVDDLHGGDHFGYCTNFMVFGAGIDVGRCRAEIAAMGSSAVIVGDETMLKVHVHVDNPGAVLDYAIKLGDLGQIKIDNMQAQTRALSAARPTATNDPTPPLGTATSATEPRHHVVMAVAAGEGLAEALRSMGATTVITGGQTMNPSTEEILAAVRSTDSEGVILLPNNSNIVLTAGQIPKLTDKHVRVVASRSIPQGVVALAAYHQDKPLDEAASAMTEALSQVITVELTRAVRDATIDGVTVARGQVIGLVDGRLVAAGEDLVTVALDVLTTTGLDERELVTMFTGAGALAEDIERLASGIRERHDHLEIETHAGGQPHYDLVIAVE</sequence>
<dbReference type="GO" id="GO:0004371">
    <property type="term" value="F:glycerone kinase activity"/>
    <property type="evidence" value="ECO:0007669"/>
    <property type="project" value="InterPro"/>
</dbReference>
<evidence type="ECO:0000259" key="1">
    <source>
        <dbReference type="PROSITE" id="PS51480"/>
    </source>
</evidence>
<name>A0A6J4V873_9BACT</name>
<dbReference type="InterPro" id="IPR019986">
    <property type="entry name" value="YloV-like"/>
</dbReference>
<dbReference type="NCBIfam" id="TIGR03599">
    <property type="entry name" value="YloV"/>
    <property type="match status" value="1"/>
</dbReference>
<gene>
    <name evidence="2" type="ORF">AVDCRST_MAG70-2543</name>
</gene>
<evidence type="ECO:0000313" key="2">
    <source>
        <dbReference type="EMBL" id="CAA9571411.1"/>
    </source>
</evidence>
<organism evidence="2">
    <name type="scientific">uncultured Thermomicrobiales bacterium</name>
    <dbReference type="NCBI Taxonomy" id="1645740"/>
    <lineage>
        <taxon>Bacteria</taxon>
        <taxon>Pseudomonadati</taxon>
        <taxon>Thermomicrobiota</taxon>
        <taxon>Thermomicrobia</taxon>
        <taxon>Thermomicrobiales</taxon>
        <taxon>environmental samples</taxon>
    </lineage>
</organism>
<dbReference type="PROSITE" id="PS51480">
    <property type="entry name" value="DHAL"/>
    <property type="match status" value="1"/>
</dbReference>
<feature type="domain" description="DhaL" evidence="1">
    <location>
        <begin position="25"/>
        <end position="220"/>
    </location>
</feature>
<keyword evidence="2" id="KW-0808">Transferase</keyword>
<dbReference type="Pfam" id="PF21645">
    <property type="entry name" value="FakA-like_M"/>
    <property type="match status" value="1"/>
</dbReference>
<dbReference type="GO" id="GO:0006071">
    <property type="term" value="P:glycerol metabolic process"/>
    <property type="evidence" value="ECO:0007669"/>
    <property type="project" value="InterPro"/>
</dbReference>
<dbReference type="InterPro" id="IPR004007">
    <property type="entry name" value="DhaL_dom"/>
</dbReference>
<dbReference type="InterPro" id="IPR048394">
    <property type="entry name" value="FakA-like_M"/>
</dbReference>
<accession>A0A6J4V873</accession>
<proteinExistence type="predicted"/>
<dbReference type="Pfam" id="PF13684">
    <property type="entry name" value="FakA-like_C"/>
    <property type="match status" value="1"/>
</dbReference>
<dbReference type="SMART" id="SM01120">
    <property type="entry name" value="Dak2"/>
    <property type="match status" value="1"/>
</dbReference>
<dbReference type="PANTHER" id="PTHR33434">
    <property type="entry name" value="DEGV DOMAIN-CONTAINING PROTEIN DR_1986-RELATED"/>
    <property type="match status" value="1"/>
</dbReference>
<protein>
    <submittedName>
        <fullName evidence="2">Dihydroxyacetone kinase-like protein, phosphatase domain / Dihydroxyacetone kinase-like protein, kinase domain</fullName>
    </submittedName>
</protein>
<dbReference type="EMBL" id="CADCWH010000405">
    <property type="protein sequence ID" value="CAA9571411.1"/>
    <property type="molecule type" value="Genomic_DNA"/>
</dbReference>
<dbReference type="InterPro" id="IPR033470">
    <property type="entry name" value="FakA-like_C"/>
</dbReference>
<reference evidence="2" key="1">
    <citation type="submission" date="2020-02" db="EMBL/GenBank/DDBJ databases">
        <authorList>
            <person name="Meier V. D."/>
        </authorList>
    </citation>
    <scope>NUCLEOTIDE SEQUENCE</scope>
    <source>
        <strain evidence="2">AVDCRST_MAG70</strain>
    </source>
</reference>
<dbReference type="AlphaFoldDB" id="A0A6J4V873"/>
<dbReference type="SMART" id="SM01121">
    <property type="entry name" value="Dak1_2"/>
    <property type="match status" value="1"/>
</dbReference>
<dbReference type="SUPFAM" id="SSF101473">
    <property type="entry name" value="DhaL-like"/>
    <property type="match status" value="1"/>
</dbReference>
<keyword evidence="2" id="KW-0418">Kinase</keyword>